<dbReference type="Proteomes" id="UP000004968">
    <property type="component" value="Unassembled WGS sequence"/>
</dbReference>
<accession>D3AM64</accession>
<dbReference type="AlphaFoldDB" id="D3AM64"/>
<dbReference type="EMBL" id="ACIO01000445">
    <property type="protein sequence ID" value="EFC97082.1"/>
    <property type="molecule type" value="Genomic_DNA"/>
</dbReference>
<dbReference type="HOGENOM" id="CLU_3200729_0_0_9"/>
<proteinExistence type="predicted"/>
<reference evidence="1 2" key="1">
    <citation type="submission" date="2010-01" db="EMBL/GenBank/DDBJ databases">
        <authorList>
            <person name="Weinstock G."/>
            <person name="Sodergren E."/>
            <person name="Clifton S."/>
            <person name="Fulton L."/>
            <person name="Fulton B."/>
            <person name="Courtney L."/>
            <person name="Fronick C."/>
            <person name="Harrison M."/>
            <person name="Strong C."/>
            <person name="Farmer C."/>
            <person name="Delahaunty K."/>
            <person name="Markovic C."/>
            <person name="Hall O."/>
            <person name="Minx P."/>
            <person name="Tomlinson C."/>
            <person name="Mitreva M."/>
            <person name="Nelson J."/>
            <person name="Hou S."/>
            <person name="Wollam A."/>
            <person name="Pepin K.H."/>
            <person name="Johnson M."/>
            <person name="Bhonagiri V."/>
            <person name="Nash W.E."/>
            <person name="Warren W."/>
            <person name="Chinwalla A."/>
            <person name="Mardis E.R."/>
            <person name="Wilson R.K."/>
        </authorList>
    </citation>
    <scope>NUCLEOTIDE SEQUENCE [LARGE SCALE GENOMIC DNA]</scope>
    <source>
        <strain evidence="1 2">DSM 13479</strain>
    </source>
</reference>
<comment type="caution">
    <text evidence="1">The sequence shown here is derived from an EMBL/GenBank/DDBJ whole genome shotgun (WGS) entry which is preliminary data.</text>
</comment>
<evidence type="ECO:0000313" key="2">
    <source>
        <dbReference type="Proteomes" id="UP000004968"/>
    </source>
</evidence>
<sequence length="45" mass="5396">MSSYFASYNKNILIKFRLKRLFFALFVRVNKKDKFSPFNSTLTIT</sequence>
<name>D3AM64_9FIRM</name>
<organism evidence="1 2">
    <name type="scientific">Hungatella hathewayi DSM 13479</name>
    <dbReference type="NCBI Taxonomy" id="566550"/>
    <lineage>
        <taxon>Bacteria</taxon>
        <taxon>Bacillati</taxon>
        <taxon>Bacillota</taxon>
        <taxon>Clostridia</taxon>
        <taxon>Lachnospirales</taxon>
        <taxon>Lachnospiraceae</taxon>
        <taxon>Hungatella</taxon>
    </lineage>
</organism>
<gene>
    <name evidence="1" type="ORF">CLOSTHATH_04714</name>
</gene>
<protein>
    <submittedName>
        <fullName evidence="1">Uncharacterized protein</fullName>
    </submittedName>
</protein>
<evidence type="ECO:0000313" key="1">
    <source>
        <dbReference type="EMBL" id="EFC97082.1"/>
    </source>
</evidence>